<accession>A0A9X3WBE6</accession>
<keyword evidence="2" id="KW-1133">Transmembrane helix</keyword>
<feature type="region of interest" description="Disordered" evidence="1">
    <location>
        <begin position="230"/>
        <end position="251"/>
    </location>
</feature>
<comment type="caution">
    <text evidence="3">The sequence shown here is derived from an EMBL/GenBank/DDBJ whole genome shotgun (WGS) entry which is preliminary data.</text>
</comment>
<keyword evidence="2" id="KW-0472">Membrane</keyword>
<proteinExistence type="predicted"/>
<evidence type="ECO:0000256" key="1">
    <source>
        <dbReference type="SAM" id="MobiDB-lite"/>
    </source>
</evidence>
<evidence type="ECO:0000256" key="2">
    <source>
        <dbReference type="SAM" id="Phobius"/>
    </source>
</evidence>
<feature type="compositionally biased region" description="Basic and acidic residues" evidence="1">
    <location>
        <begin position="242"/>
        <end position="251"/>
    </location>
</feature>
<dbReference type="InterPro" id="IPR010690">
    <property type="entry name" value="YqfD"/>
</dbReference>
<evidence type="ECO:0000313" key="4">
    <source>
        <dbReference type="Proteomes" id="UP001145069"/>
    </source>
</evidence>
<dbReference type="NCBIfam" id="TIGR02876">
    <property type="entry name" value="spore_yqfD"/>
    <property type="match status" value="1"/>
</dbReference>
<dbReference type="PIRSF" id="PIRSF029895">
    <property type="entry name" value="SpoIV"/>
    <property type="match status" value="1"/>
</dbReference>
<organism evidence="3 4">
    <name type="scientific">Aquibacillus salsiterrae</name>
    <dbReference type="NCBI Taxonomy" id="2950439"/>
    <lineage>
        <taxon>Bacteria</taxon>
        <taxon>Bacillati</taxon>
        <taxon>Bacillota</taxon>
        <taxon>Bacilli</taxon>
        <taxon>Bacillales</taxon>
        <taxon>Bacillaceae</taxon>
        <taxon>Aquibacillus</taxon>
    </lineage>
</organism>
<feature type="transmembrane region" description="Helical" evidence="2">
    <location>
        <begin position="91"/>
        <end position="110"/>
    </location>
</feature>
<reference evidence="3" key="1">
    <citation type="submission" date="2022-06" db="EMBL/GenBank/DDBJ databases">
        <title>Aquibacillus sp. a new bacterium isolated from soil saline samples.</title>
        <authorList>
            <person name="Galisteo C."/>
            <person name="De La Haba R."/>
            <person name="Sanchez-Porro C."/>
            <person name="Ventosa A."/>
        </authorList>
    </citation>
    <scope>NUCLEOTIDE SEQUENCE</scope>
    <source>
        <strain evidence="3">3ASR75-54</strain>
    </source>
</reference>
<dbReference type="Pfam" id="PF06898">
    <property type="entry name" value="YqfD"/>
    <property type="match status" value="1"/>
</dbReference>
<evidence type="ECO:0000313" key="3">
    <source>
        <dbReference type="EMBL" id="MDC3415558.1"/>
    </source>
</evidence>
<name>A0A9X3WBE6_9BACI</name>
<dbReference type="Proteomes" id="UP001145069">
    <property type="component" value="Unassembled WGS sequence"/>
</dbReference>
<dbReference type="AlphaFoldDB" id="A0A9X3WBE6"/>
<keyword evidence="2" id="KW-0812">Transmembrane</keyword>
<gene>
    <name evidence="3" type="primary">yqfD</name>
    <name evidence="3" type="ORF">NC799_01365</name>
</gene>
<sequence length="409" mass="46879">MKHTQGVFFSGYVTIKVHGHHPELFFDLCSRNGITVWNIKKTEAKTCIGNIKLEEIPQVKRLRRKTIFKVSFIHKKGLPFLSNKLFVHKPLIIGLVLSLFFVGFLSNIIWDVHVKGVHPEMEKQIEKQLSSYGIRPGAFKFKVQSPSKIQKQLLDDIPELLWVGVTEKGTTYQLEGVEKTLVEEGEKKYPRNLVATKEGVIVDMYVSRGQPMVEINDFVEKGDILVSGTLGEKEEEANSSPEEEKKDKKNELVSAEGEVIAKTWYKSNVNIPLKANYETLTGQYTNKYYLRSWGFSIPIWGFKNPGYEKTSTEIVDNPFRFLKWELPISFVKQTVYEKTEKFVDRTKQEAKSAAIKQAQKNLQSKLGNDAEIKFEKVLHEREENGKVKLTLYFTALENIAEIQPISQGD</sequence>
<dbReference type="RefSeq" id="WP_272444517.1">
    <property type="nucleotide sequence ID" value="NZ_JAMQKC010000001.1"/>
</dbReference>
<keyword evidence="4" id="KW-1185">Reference proteome</keyword>
<dbReference type="EMBL" id="JAMQKC010000001">
    <property type="protein sequence ID" value="MDC3415558.1"/>
    <property type="molecule type" value="Genomic_DNA"/>
</dbReference>
<protein>
    <submittedName>
        <fullName evidence="3">Sporulation protein YqfD</fullName>
    </submittedName>
</protein>